<dbReference type="OrthoDB" id="9935346at2759"/>
<feature type="compositionally biased region" description="Basic and acidic residues" evidence="1">
    <location>
        <begin position="1"/>
        <end position="12"/>
    </location>
</feature>
<gene>
    <name evidence="3" type="primary">LOC108713281</name>
</gene>
<accession>A0A8J0US11</accession>
<dbReference type="AlphaFoldDB" id="A0A8J0US11"/>
<reference evidence="3" key="2">
    <citation type="submission" date="2025-08" db="UniProtKB">
        <authorList>
            <consortium name="RefSeq"/>
        </authorList>
    </citation>
    <scope>IDENTIFICATION</scope>
    <source>
        <strain evidence="3">J_2021</strain>
        <tissue evidence="3">Erythrocytes</tissue>
    </source>
</reference>
<sequence length="224" mass="25546">MLCLADRSKEIKQPNSSSPSIGRGYEIFPPLPSLVSDKAGIPIIPGQVWRKASLTLPLQQTCKHQERRMLLDAQNTCSYSVMTPQNDLVQGEECLAHIKDLEGTLRNQIDKMEHLKLSVMEVLNSSTTSTGFNYIQQTSSELKMSIAAHAAFLNDLNDRMDSLKISSTLWLRVNTKPKVWRRRQSFRRFSIRSRLCDDTQSEQGWSPVWPRRNSDATSEMSCTW</sequence>
<evidence type="ECO:0000313" key="3">
    <source>
        <dbReference type="RefSeq" id="XP_018111693.1"/>
    </source>
</evidence>
<organism evidence="2 3">
    <name type="scientific">Xenopus laevis</name>
    <name type="common">African clawed frog</name>
    <dbReference type="NCBI Taxonomy" id="8355"/>
    <lineage>
        <taxon>Eukaryota</taxon>
        <taxon>Metazoa</taxon>
        <taxon>Chordata</taxon>
        <taxon>Craniata</taxon>
        <taxon>Vertebrata</taxon>
        <taxon>Euteleostomi</taxon>
        <taxon>Amphibia</taxon>
        <taxon>Batrachia</taxon>
        <taxon>Anura</taxon>
        <taxon>Pipoidea</taxon>
        <taxon>Pipidae</taxon>
        <taxon>Xenopodinae</taxon>
        <taxon>Xenopus</taxon>
        <taxon>Xenopus</taxon>
    </lineage>
</organism>
<dbReference type="Proteomes" id="UP000186698">
    <property type="component" value="Chromosome 3S"/>
</dbReference>
<proteinExistence type="predicted"/>
<dbReference type="GeneID" id="108713281"/>
<dbReference type="RefSeq" id="XP_018111693.1">
    <property type="nucleotide sequence ID" value="XM_018256204.2"/>
</dbReference>
<keyword evidence="2" id="KW-1185">Reference proteome</keyword>
<name>A0A8J0US11_XENLA</name>
<reference evidence="2" key="1">
    <citation type="submission" date="2024-06" db="UniProtKB">
        <authorList>
            <consortium name="RefSeq"/>
        </authorList>
    </citation>
    <scope>NUCLEOTIDE SEQUENCE [LARGE SCALE GENOMIC DNA]</scope>
    <source>
        <strain evidence="2">J_2021</strain>
    </source>
</reference>
<protein>
    <submittedName>
        <fullName evidence="3">Uncharacterized protein LOC108713281</fullName>
    </submittedName>
</protein>
<feature type="compositionally biased region" description="Polar residues" evidence="1">
    <location>
        <begin position="215"/>
        <end position="224"/>
    </location>
</feature>
<evidence type="ECO:0000313" key="2">
    <source>
        <dbReference type="Proteomes" id="UP000186698"/>
    </source>
</evidence>
<feature type="region of interest" description="Disordered" evidence="1">
    <location>
        <begin position="1"/>
        <end position="23"/>
    </location>
</feature>
<evidence type="ECO:0000256" key="1">
    <source>
        <dbReference type="SAM" id="MobiDB-lite"/>
    </source>
</evidence>
<feature type="region of interest" description="Disordered" evidence="1">
    <location>
        <begin position="200"/>
        <end position="224"/>
    </location>
</feature>
<dbReference type="KEGG" id="xla:108713281"/>